<gene>
    <name evidence="2" type="ORF">A2U01_0002473</name>
</gene>
<dbReference type="EMBL" id="LXQA010002629">
    <property type="protein sequence ID" value="MCH81682.1"/>
    <property type="molecule type" value="Genomic_DNA"/>
</dbReference>
<evidence type="ECO:0000313" key="3">
    <source>
        <dbReference type="Proteomes" id="UP000265520"/>
    </source>
</evidence>
<sequence>MSYVDEDGDIVRLVDDGDLEDVMKQRMKFLKIDITGNGILPLEFSQWRNNINKYAAIIFSKPKSQPPVIVEVPVQPSAQNVDTRNWYVHRWQEIVDTIGGEVRAGYSFLCTNFLPEPQLSESVCRVMKNLWDSLAPSKVIVFSWQLMFQRLPTRVNLAHRRVPGAIANPHCVRCPEVRETEVHLFSTCSVSLAVWTGIYNWLGLQTVLPSDLCTSFASFGFPFNLCKKRRKGMNMIWHAVVWILWEARNACIFENKASSALDMVEEIKHISLK</sequence>
<organism evidence="2 3">
    <name type="scientific">Trifolium medium</name>
    <dbReference type="NCBI Taxonomy" id="97028"/>
    <lineage>
        <taxon>Eukaryota</taxon>
        <taxon>Viridiplantae</taxon>
        <taxon>Streptophyta</taxon>
        <taxon>Embryophyta</taxon>
        <taxon>Tracheophyta</taxon>
        <taxon>Spermatophyta</taxon>
        <taxon>Magnoliopsida</taxon>
        <taxon>eudicotyledons</taxon>
        <taxon>Gunneridae</taxon>
        <taxon>Pentapetalae</taxon>
        <taxon>rosids</taxon>
        <taxon>fabids</taxon>
        <taxon>Fabales</taxon>
        <taxon>Fabaceae</taxon>
        <taxon>Papilionoideae</taxon>
        <taxon>50 kb inversion clade</taxon>
        <taxon>NPAAA clade</taxon>
        <taxon>Hologalegina</taxon>
        <taxon>IRL clade</taxon>
        <taxon>Trifolieae</taxon>
        <taxon>Trifolium</taxon>
    </lineage>
</organism>
<evidence type="ECO:0000259" key="1">
    <source>
        <dbReference type="Pfam" id="PF13966"/>
    </source>
</evidence>
<dbReference type="InterPro" id="IPR026960">
    <property type="entry name" value="RVT-Znf"/>
</dbReference>
<proteinExistence type="predicted"/>
<dbReference type="Proteomes" id="UP000265520">
    <property type="component" value="Unassembled WGS sequence"/>
</dbReference>
<feature type="domain" description="Reverse transcriptase zinc-binding" evidence="1">
    <location>
        <begin position="123"/>
        <end position="195"/>
    </location>
</feature>
<reference evidence="2 3" key="1">
    <citation type="journal article" date="2018" name="Front. Plant Sci.">
        <title>Red Clover (Trifolium pratense) and Zigzag Clover (T. medium) - A Picture of Genomic Similarities and Differences.</title>
        <authorList>
            <person name="Dluhosova J."/>
            <person name="Istvanek J."/>
            <person name="Nedelnik J."/>
            <person name="Repkova J."/>
        </authorList>
    </citation>
    <scope>NUCLEOTIDE SEQUENCE [LARGE SCALE GENOMIC DNA]</scope>
    <source>
        <strain evidence="3">cv. 10/8</strain>
        <tissue evidence="2">Leaf</tissue>
    </source>
</reference>
<dbReference type="SUPFAM" id="SSF54277">
    <property type="entry name" value="CAD &amp; PB1 domains"/>
    <property type="match status" value="1"/>
</dbReference>
<evidence type="ECO:0000313" key="2">
    <source>
        <dbReference type="EMBL" id="MCH81682.1"/>
    </source>
</evidence>
<protein>
    <submittedName>
        <fullName evidence="2">F-box family protein</fullName>
    </submittedName>
</protein>
<keyword evidence="3" id="KW-1185">Reference proteome</keyword>
<comment type="caution">
    <text evidence="2">The sequence shown here is derived from an EMBL/GenBank/DDBJ whole genome shotgun (WGS) entry which is preliminary data.</text>
</comment>
<dbReference type="Pfam" id="PF13966">
    <property type="entry name" value="zf-RVT"/>
    <property type="match status" value="1"/>
</dbReference>
<accession>A0A392M2W8</accession>
<name>A0A392M2W8_9FABA</name>
<dbReference type="AlphaFoldDB" id="A0A392M2W8"/>